<proteinExistence type="predicted"/>
<dbReference type="EMBL" id="ABOX02000023">
    <property type="protein sequence ID" value="EEF59877.1"/>
    <property type="molecule type" value="Genomic_DNA"/>
</dbReference>
<dbReference type="PANTHER" id="PTHR33619:SF3">
    <property type="entry name" value="POLYSACCHARIDE EXPORT PROTEIN GFCE-RELATED"/>
    <property type="match status" value="1"/>
</dbReference>
<feature type="domain" description="Soluble ligand binding" evidence="3">
    <location>
        <begin position="145"/>
        <end position="196"/>
    </location>
</feature>
<sequence>MVLKARKQMIKNSGRCLFGAAILVAGMLLIGCKSSDYKFNPLTDNVHPATATKSASAGQEVIEDPKAGVLHVGDKVTVSFSDIINAVQPITQPVKDDGSITLMYNQKFQAAGRTISDIEKEIHDRYVPAYYVNLTANIAIEERFFSVGGEVKSPNRQVYSGRITVTGAIDTAGGFTDFAWKSRIRLTRANGKQITVNYKKALEDPKKNPEVFPGDQVYVPKSIF</sequence>
<evidence type="ECO:0000313" key="4">
    <source>
        <dbReference type="EMBL" id="EEF59877.1"/>
    </source>
</evidence>
<gene>
    <name evidence="4" type="ORF">Cflav_PD2885</name>
</gene>
<keyword evidence="1" id="KW-0732">Signal</keyword>
<dbReference type="Proteomes" id="UP000003688">
    <property type="component" value="Unassembled WGS sequence"/>
</dbReference>
<keyword evidence="5" id="KW-1185">Reference proteome</keyword>
<dbReference type="InterPro" id="IPR049712">
    <property type="entry name" value="Poly_export"/>
</dbReference>
<evidence type="ECO:0000259" key="3">
    <source>
        <dbReference type="Pfam" id="PF10531"/>
    </source>
</evidence>
<dbReference type="STRING" id="320771.Cflav_PD2885"/>
<dbReference type="AlphaFoldDB" id="B9XK54"/>
<evidence type="ECO:0000259" key="2">
    <source>
        <dbReference type="Pfam" id="PF02563"/>
    </source>
</evidence>
<feature type="domain" description="Polysaccharide export protein N-terminal" evidence="2">
    <location>
        <begin position="67"/>
        <end position="140"/>
    </location>
</feature>
<name>B9XK54_PEDPL</name>
<protein>
    <submittedName>
        <fullName evidence="4">Polysaccharide export protein</fullName>
    </submittedName>
</protein>
<dbReference type="PANTHER" id="PTHR33619">
    <property type="entry name" value="POLYSACCHARIDE EXPORT PROTEIN GFCE-RELATED"/>
    <property type="match status" value="1"/>
</dbReference>
<reference evidence="4 5" key="1">
    <citation type="journal article" date="2011" name="J. Bacteriol.">
        <title>Genome sequence of 'Pedosphaera parvula' Ellin514, an aerobic Verrucomicrobial isolate from pasture soil.</title>
        <authorList>
            <person name="Kant R."/>
            <person name="van Passel M.W."/>
            <person name="Sangwan P."/>
            <person name="Palva A."/>
            <person name="Lucas S."/>
            <person name="Copeland A."/>
            <person name="Lapidus A."/>
            <person name="Glavina Del Rio T."/>
            <person name="Dalin E."/>
            <person name="Tice H."/>
            <person name="Bruce D."/>
            <person name="Goodwin L."/>
            <person name="Pitluck S."/>
            <person name="Chertkov O."/>
            <person name="Larimer F.W."/>
            <person name="Land M.L."/>
            <person name="Hauser L."/>
            <person name="Brettin T.S."/>
            <person name="Detter J.C."/>
            <person name="Han S."/>
            <person name="de Vos W.M."/>
            <person name="Janssen P.H."/>
            <person name="Smidt H."/>
        </authorList>
    </citation>
    <scope>NUCLEOTIDE SEQUENCE [LARGE SCALE GENOMIC DNA]</scope>
    <source>
        <strain evidence="4 5">Ellin514</strain>
    </source>
</reference>
<dbReference type="PROSITE" id="PS51257">
    <property type="entry name" value="PROKAR_LIPOPROTEIN"/>
    <property type="match status" value="1"/>
</dbReference>
<dbReference type="InterPro" id="IPR003715">
    <property type="entry name" value="Poly_export_N"/>
</dbReference>
<dbReference type="InterPro" id="IPR019554">
    <property type="entry name" value="Soluble_ligand-bd"/>
</dbReference>
<evidence type="ECO:0000313" key="5">
    <source>
        <dbReference type="Proteomes" id="UP000003688"/>
    </source>
</evidence>
<organism evidence="4 5">
    <name type="scientific">Pedosphaera parvula (strain Ellin514)</name>
    <dbReference type="NCBI Taxonomy" id="320771"/>
    <lineage>
        <taxon>Bacteria</taxon>
        <taxon>Pseudomonadati</taxon>
        <taxon>Verrucomicrobiota</taxon>
        <taxon>Pedosphaerae</taxon>
        <taxon>Pedosphaerales</taxon>
        <taxon>Pedosphaeraceae</taxon>
        <taxon>Pedosphaera</taxon>
    </lineage>
</organism>
<comment type="caution">
    <text evidence="4">The sequence shown here is derived from an EMBL/GenBank/DDBJ whole genome shotgun (WGS) entry which is preliminary data.</text>
</comment>
<dbReference type="Pfam" id="PF02563">
    <property type="entry name" value="Poly_export"/>
    <property type="match status" value="1"/>
</dbReference>
<evidence type="ECO:0000256" key="1">
    <source>
        <dbReference type="ARBA" id="ARBA00022729"/>
    </source>
</evidence>
<dbReference type="GO" id="GO:0015159">
    <property type="term" value="F:polysaccharide transmembrane transporter activity"/>
    <property type="evidence" value="ECO:0007669"/>
    <property type="project" value="InterPro"/>
</dbReference>
<dbReference type="Pfam" id="PF10531">
    <property type="entry name" value="SLBB"/>
    <property type="match status" value="1"/>
</dbReference>
<dbReference type="Gene3D" id="3.10.560.10">
    <property type="entry name" value="Outer membrane lipoprotein wza domain like"/>
    <property type="match status" value="1"/>
</dbReference>
<accession>B9XK54</accession>